<keyword evidence="5" id="KW-0539">Nucleus</keyword>
<dbReference type="GO" id="GO:0005634">
    <property type="term" value="C:nucleus"/>
    <property type="evidence" value="ECO:0007669"/>
    <property type="project" value="UniProtKB-SubCell"/>
</dbReference>
<proteinExistence type="predicted"/>
<dbReference type="InterPro" id="IPR001138">
    <property type="entry name" value="Zn2Cys6_DnaBD"/>
</dbReference>
<dbReference type="Pfam" id="PF00172">
    <property type="entry name" value="Zn_clus"/>
    <property type="match status" value="1"/>
</dbReference>
<keyword evidence="9" id="KW-1185">Reference proteome</keyword>
<dbReference type="PANTHER" id="PTHR46910:SF37">
    <property type="entry name" value="ZN(II)2CYS6 TRANSCRIPTION FACTOR (EUROFUNG)"/>
    <property type="match status" value="1"/>
</dbReference>
<dbReference type="Proteomes" id="UP000799428">
    <property type="component" value="Unassembled WGS sequence"/>
</dbReference>
<dbReference type="Gene3D" id="4.10.240.10">
    <property type="entry name" value="Zn(2)-C6 fungal-type DNA-binding domain"/>
    <property type="match status" value="1"/>
</dbReference>
<dbReference type="EMBL" id="MU005767">
    <property type="protein sequence ID" value="KAF2711811.1"/>
    <property type="molecule type" value="Genomic_DNA"/>
</dbReference>
<dbReference type="GO" id="GO:0000981">
    <property type="term" value="F:DNA-binding transcription factor activity, RNA polymerase II-specific"/>
    <property type="evidence" value="ECO:0007669"/>
    <property type="project" value="InterPro"/>
</dbReference>
<keyword evidence="2" id="KW-0805">Transcription regulation</keyword>
<evidence type="ECO:0000313" key="8">
    <source>
        <dbReference type="EMBL" id="KAF2711811.1"/>
    </source>
</evidence>
<feature type="region of interest" description="Disordered" evidence="6">
    <location>
        <begin position="559"/>
        <end position="602"/>
    </location>
</feature>
<feature type="compositionally biased region" description="Polar residues" evidence="6">
    <location>
        <begin position="572"/>
        <end position="584"/>
    </location>
</feature>
<organism evidence="8 9">
    <name type="scientific">Pleomassaria siparia CBS 279.74</name>
    <dbReference type="NCBI Taxonomy" id="1314801"/>
    <lineage>
        <taxon>Eukaryota</taxon>
        <taxon>Fungi</taxon>
        <taxon>Dikarya</taxon>
        <taxon>Ascomycota</taxon>
        <taxon>Pezizomycotina</taxon>
        <taxon>Dothideomycetes</taxon>
        <taxon>Pleosporomycetidae</taxon>
        <taxon>Pleosporales</taxon>
        <taxon>Pleomassariaceae</taxon>
        <taxon>Pleomassaria</taxon>
    </lineage>
</organism>
<keyword evidence="4" id="KW-0804">Transcription</keyword>
<evidence type="ECO:0000256" key="4">
    <source>
        <dbReference type="ARBA" id="ARBA00023163"/>
    </source>
</evidence>
<evidence type="ECO:0000256" key="2">
    <source>
        <dbReference type="ARBA" id="ARBA00023015"/>
    </source>
</evidence>
<feature type="domain" description="Zn(2)-C6 fungal-type" evidence="7">
    <location>
        <begin position="7"/>
        <end position="34"/>
    </location>
</feature>
<evidence type="ECO:0000256" key="5">
    <source>
        <dbReference type="ARBA" id="ARBA00023242"/>
    </source>
</evidence>
<dbReference type="PANTHER" id="PTHR46910">
    <property type="entry name" value="TRANSCRIPTION FACTOR PDR1"/>
    <property type="match status" value="1"/>
</dbReference>
<evidence type="ECO:0000256" key="3">
    <source>
        <dbReference type="ARBA" id="ARBA00023125"/>
    </source>
</evidence>
<dbReference type="InterPro" id="IPR036864">
    <property type="entry name" value="Zn2-C6_fun-type_DNA-bd_sf"/>
</dbReference>
<comment type="subcellular location">
    <subcellularLocation>
        <location evidence="1">Nucleus</location>
    </subcellularLocation>
</comment>
<dbReference type="CDD" id="cd12148">
    <property type="entry name" value="fungal_TF_MHR"/>
    <property type="match status" value="1"/>
</dbReference>
<reference evidence="8" key="1">
    <citation type="journal article" date="2020" name="Stud. Mycol.">
        <title>101 Dothideomycetes genomes: a test case for predicting lifestyles and emergence of pathogens.</title>
        <authorList>
            <person name="Haridas S."/>
            <person name="Albert R."/>
            <person name="Binder M."/>
            <person name="Bloem J."/>
            <person name="Labutti K."/>
            <person name="Salamov A."/>
            <person name="Andreopoulos B."/>
            <person name="Baker S."/>
            <person name="Barry K."/>
            <person name="Bills G."/>
            <person name="Bluhm B."/>
            <person name="Cannon C."/>
            <person name="Castanera R."/>
            <person name="Culley D."/>
            <person name="Daum C."/>
            <person name="Ezra D."/>
            <person name="Gonzalez J."/>
            <person name="Henrissat B."/>
            <person name="Kuo A."/>
            <person name="Liang C."/>
            <person name="Lipzen A."/>
            <person name="Lutzoni F."/>
            <person name="Magnuson J."/>
            <person name="Mondo S."/>
            <person name="Nolan M."/>
            <person name="Ohm R."/>
            <person name="Pangilinan J."/>
            <person name="Park H.-J."/>
            <person name="Ramirez L."/>
            <person name="Alfaro M."/>
            <person name="Sun H."/>
            <person name="Tritt A."/>
            <person name="Yoshinaga Y."/>
            <person name="Zwiers L.-H."/>
            <person name="Turgeon B."/>
            <person name="Goodwin S."/>
            <person name="Spatafora J."/>
            <person name="Crous P."/>
            <person name="Grigoriev I."/>
        </authorList>
    </citation>
    <scope>NUCLEOTIDE SEQUENCE</scope>
    <source>
        <strain evidence="8">CBS 279.74</strain>
    </source>
</reference>
<dbReference type="OrthoDB" id="39175at2759"/>
<keyword evidence="3" id="KW-0238">DNA-binding</keyword>
<dbReference type="AlphaFoldDB" id="A0A6G1KHC7"/>
<protein>
    <recommendedName>
        <fullName evidence="7">Zn(2)-C6 fungal-type domain-containing protein</fullName>
    </recommendedName>
</protein>
<evidence type="ECO:0000259" key="7">
    <source>
        <dbReference type="Pfam" id="PF00172"/>
    </source>
</evidence>
<dbReference type="GO" id="GO:0008270">
    <property type="term" value="F:zinc ion binding"/>
    <property type="evidence" value="ECO:0007669"/>
    <property type="project" value="InterPro"/>
</dbReference>
<evidence type="ECO:0000256" key="6">
    <source>
        <dbReference type="SAM" id="MobiDB-lite"/>
    </source>
</evidence>
<dbReference type="GO" id="GO:0003677">
    <property type="term" value="F:DNA binding"/>
    <property type="evidence" value="ECO:0007669"/>
    <property type="project" value="UniProtKB-KW"/>
</dbReference>
<name>A0A6G1KHC7_9PLEO</name>
<dbReference type="CDD" id="cd00067">
    <property type="entry name" value="GAL4"/>
    <property type="match status" value="1"/>
</dbReference>
<accession>A0A6G1KHC7</accession>
<sequence>MQKQEGVKCDKAQGTCHQCITANAECVYIERRKRRRLAQPENGIGELARRLEYIEKHISNTESASLSTTPSVEPPTSVSITAADILRHESPNAPPEPENGPDSWIYRLAVDAKRNFERVNTPVGTDVIDTSMSQLSQALEALGRLRIRSNADTSQNHSLNLTPEQGKECVDQFLSMVHQLLVPSIFDFCSGLDVLQHIPSIISSPYVSIEPCVRVAYYNALYYGLYKIHGPGNDLAQAAYFKLLESVPAWLAVASGSIMDVCTAALTTWTTIANSDYQLSWKFHLKACHFIRLRSIHKLDVRPSLTHEEEDARHGLRYMFFFLMQTDLMFRLFFDKPPGLHWKSAKDVKVPQLFMGSNVNINAPQVIVYFITIKYTVLTTEMFNLLDAMPTAEWDEAIHKKVDEYCIKLEELVTEWDLGARTETSEQQPVYADHLMNIYSSIIGIKRLTRAASDPSQAIDAITLRAARKVISTVLRHTGTAVKPHDGIVFVHFISFYPFSAVFSLYEHILACTHPSKCASDLQALENMEALMDEACSVRVDLVPFSKIITALNKVSRAMQEKRQQEHHHRSGITQVNNINGDANTKSRDQPLPSPQFDATGQQPVSMASFQDLLSLDMNGSGPGPGSDFPFLSDYGANNEAFQPLPFVRALENDFIGRNWHETWWNMDGDGNADLGEGFDQ</sequence>
<evidence type="ECO:0000313" key="9">
    <source>
        <dbReference type="Proteomes" id="UP000799428"/>
    </source>
</evidence>
<dbReference type="InterPro" id="IPR050987">
    <property type="entry name" value="AtrR-like"/>
</dbReference>
<evidence type="ECO:0000256" key="1">
    <source>
        <dbReference type="ARBA" id="ARBA00004123"/>
    </source>
</evidence>
<gene>
    <name evidence="8" type="ORF">K504DRAFT_229901</name>
</gene>